<dbReference type="GO" id="GO:0046872">
    <property type="term" value="F:metal ion binding"/>
    <property type="evidence" value="ECO:0007669"/>
    <property type="project" value="UniProtKB-KW"/>
</dbReference>
<dbReference type="InterPro" id="IPR000023">
    <property type="entry name" value="Phosphofructokinase_dom"/>
</dbReference>
<comment type="similarity">
    <text evidence="6">Belongs to the phosphofructokinase type A (PFKA) family. PPi-dependent PFK group II subfamily. Clade 'B2' sub-subfamily.</text>
</comment>
<keyword evidence="6" id="KW-0963">Cytoplasm</keyword>
<dbReference type="GO" id="GO:0003872">
    <property type="term" value="F:6-phosphofructokinase activity"/>
    <property type="evidence" value="ECO:0007669"/>
    <property type="project" value="UniProtKB-UniRule"/>
</dbReference>
<dbReference type="Gene3D" id="3.40.50.450">
    <property type="match status" value="1"/>
</dbReference>
<comment type="subcellular location">
    <subcellularLocation>
        <location evidence="6">Cytoplasm</location>
    </subcellularLocation>
</comment>
<protein>
    <recommendedName>
        <fullName evidence="6">Pyrophosphate--fructose 6-phosphate 1-phosphotransferase</fullName>
        <ecNumber evidence="6">2.7.1.90</ecNumber>
    </recommendedName>
    <alternativeName>
        <fullName evidence="6">6-phosphofructokinase, pyrophosphate dependent</fullName>
    </alternativeName>
    <alternativeName>
        <fullName evidence="6">PPi-dependent phosphofructokinase</fullName>
        <shortName evidence="6">PPi-PFK</shortName>
    </alternativeName>
    <alternativeName>
        <fullName evidence="6">Pyrophosphate-dependent 6-phosphofructose-1-kinase</fullName>
    </alternativeName>
</protein>
<dbReference type="InterPro" id="IPR035966">
    <property type="entry name" value="PKF_sf"/>
</dbReference>
<evidence type="ECO:0000256" key="4">
    <source>
        <dbReference type="ARBA" id="ARBA00022777"/>
    </source>
</evidence>
<feature type="domain" description="Phosphofructokinase" evidence="7">
    <location>
        <begin position="4"/>
        <end position="301"/>
    </location>
</feature>
<dbReference type="GeneID" id="93161900"/>
<keyword evidence="4 6" id="KW-0418">Kinase</keyword>
<feature type="active site" description="Proton acceptor" evidence="6">
    <location>
        <position position="143"/>
    </location>
</feature>
<feature type="binding site" evidence="6">
    <location>
        <position position="113"/>
    </location>
    <ligand>
        <name>Mg(2+)</name>
        <dbReference type="ChEBI" id="CHEBI:18420"/>
        <note>catalytic</note>
    </ligand>
</feature>
<dbReference type="Proteomes" id="UP000037392">
    <property type="component" value="Unassembled WGS sequence"/>
</dbReference>
<dbReference type="PATRIC" id="fig|742734.4.peg.2321"/>
<comment type="catalytic activity">
    <reaction evidence="6">
        <text>beta-D-fructose 6-phosphate + diphosphate = beta-D-fructose 1,6-bisphosphate + phosphate + H(+)</text>
        <dbReference type="Rhea" id="RHEA:13613"/>
        <dbReference type="ChEBI" id="CHEBI:15378"/>
        <dbReference type="ChEBI" id="CHEBI:32966"/>
        <dbReference type="ChEBI" id="CHEBI:33019"/>
        <dbReference type="ChEBI" id="CHEBI:43474"/>
        <dbReference type="ChEBI" id="CHEBI:57634"/>
        <dbReference type="EC" id="2.7.1.90"/>
    </reaction>
</comment>
<evidence type="ECO:0000256" key="6">
    <source>
        <dbReference type="HAMAP-Rule" id="MF_01978"/>
    </source>
</evidence>
<dbReference type="GO" id="GO:0047334">
    <property type="term" value="F:diphosphate-fructose-6-phosphate 1-phosphotransferase activity"/>
    <property type="evidence" value="ECO:0007669"/>
    <property type="project" value="UniProtKB-EC"/>
</dbReference>
<accession>A0A0J9C4W7</accession>
<dbReference type="EC" id="2.7.1.90" evidence="6"/>
<dbReference type="RefSeq" id="WP_007860602.1">
    <property type="nucleotide sequence ID" value="NZ_KQ235877.1"/>
</dbReference>
<evidence type="ECO:0000313" key="8">
    <source>
        <dbReference type="EMBL" id="KMW20143.1"/>
    </source>
</evidence>
<feature type="site" description="Important for catalytic activity and substrate specificity; stabilizes the transition state when the phosphoryl donor is PPi; prevents ATP from binding by mimicking the alpha-phosphate group of ATP" evidence="6">
    <location>
        <position position="114"/>
    </location>
</feature>
<dbReference type="GO" id="GO:0006002">
    <property type="term" value="P:fructose 6-phosphate metabolic process"/>
    <property type="evidence" value="ECO:0007669"/>
    <property type="project" value="InterPro"/>
</dbReference>
<evidence type="ECO:0000256" key="1">
    <source>
        <dbReference type="ARBA" id="ARBA00001946"/>
    </source>
</evidence>
<feature type="binding site" evidence="6">
    <location>
        <position position="12"/>
    </location>
    <ligand>
        <name>diphosphate</name>
        <dbReference type="ChEBI" id="CHEBI:33019"/>
    </ligand>
</feature>
<keyword evidence="2 6" id="KW-0808">Transferase</keyword>
<comment type="subunit">
    <text evidence="6">Homodimer.</text>
</comment>
<dbReference type="OrthoDB" id="9802503at2"/>
<comment type="cofactor">
    <cofactor evidence="1 6">
        <name>Mg(2+)</name>
        <dbReference type="ChEBI" id="CHEBI:18420"/>
    </cofactor>
</comment>
<feature type="binding site" evidence="6">
    <location>
        <begin position="187"/>
        <end position="189"/>
    </location>
    <ligand>
        <name>substrate</name>
    </ligand>
</feature>
<dbReference type="EMBL" id="ADLK01000019">
    <property type="protein sequence ID" value="KMW20143.1"/>
    <property type="molecule type" value="Genomic_DNA"/>
</dbReference>
<dbReference type="UniPathway" id="UPA00109">
    <property type="reaction ID" value="UER00182"/>
</dbReference>
<comment type="caution">
    <text evidence="6">Lacks conserved residue(s) required for the propagation of feature annotation.</text>
</comment>
<dbReference type="SUPFAM" id="SSF53784">
    <property type="entry name" value="Phosphofructokinase"/>
    <property type="match status" value="1"/>
</dbReference>
<dbReference type="PRINTS" id="PR00476">
    <property type="entry name" value="PHFRCTKINASE"/>
</dbReference>
<dbReference type="Gene3D" id="3.40.50.460">
    <property type="entry name" value="Phosphofructokinase domain"/>
    <property type="match status" value="1"/>
</dbReference>
<evidence type="ECO:0000256" key="5">
    <source>
        <dbReference type="ARBA" id="ARBA00022842"/>
    </source>
</evidence>
<evidence type="ECO:0000259" key="7">
    <source>
        <dbReference type="Pfam" id="PF00365"/>
    </source>
</evidence>
<dbReference type="HAMAP" id="MF_01978">
    <property type="entry name" value="Phosphofructokinase_II_B2"/>
    <property type="match status" value="1"/>
</dbReference>
<comment type="activity regulation">
    <text evidence="6">Non-allosteric.</text>
</comment>
<comment type="pathway">
    <text evidence="6">Carbohydrate degradation; glycolysis; D-glyceraldehyde 3-phosphate and glycerone phosphate from D-glucose: step 3/4.</text>
</comment>
<sequence length="411" mass="44991">MRKNILVGQSGGPTAVINASLYGVITEGKAHPEHIDTVYGMVNGIEGFLSGRCMDLSQELTAEDLLLLKQTPAAYLGSCRYKLPENLDAPVYGLLFEKFTSLGIGACLYIGGNDSMDTVDKLSRCARLRHENVSFIGVPKTIDNDLPVTDHTPGYGSAAKYVASTVREICLDASVYQQPAVTIVELMGRHAGWVTAASVLARKHPGDNPLLIYMPEVPFDMEQFLENVKNALDQQPNVVVCVSEGIRDKHGRFICEYANEASLDTFGHKMLTGSAKLLESYVRNRFHVKVRSVELNVNQRCSSLLASAADVHEAVLSGRTAVQQMLGGATGCMVTCSRRHTPSYELEYGLTDVCNVCNKEKGFPVDWITQKGTDIGPQFLEYALPLIAGEPERIMELGLPKYLSRSRKTPA</sequence>
<dbReference type="InterPro" id="IPR011404">
    <property type="entry name" value="PPi-PFK"/>
</dbReference>
<dbReference type="InterPro" id="IPR050929">
    <property type="entry name" value="PFKA"/>
</dbReference>
<dbReference type="PANTHER" id="PTHR45770">
    <property type="entry name" value="ATP-DEPENDENT 6-PHOSPHOFRUCTOKINASE 1"/>
    <property type="match status" value="1"/>
</dbReference>
<feature type="binding site" evidence="6">
    <location>
        <position position="244"/>
    </location>
    <ligand>
        <name>substrate</name>
    </ligand>
</feature>
<organism evidence="8 9">
    <name type="scientific">[Clostridium] citroniae WAL-19142</name>
    <dbReference type="NCBI Taxonomy" id="742734"/>
    <lineage>
        <taxon>Bacteria</taxon>
        <taxon>Bacillati</taxon>
        <taxon>Bacillota</taxon>
        <taxon>Clostridia</taxon>
        <taxon>Lachnospirales</taxon>
        <taxon>Lachnospiraceae</taxon>
        <taxon>Enterocloster</taxon>
    </lineage>
</organism>
<dbReference type="NCBIfam" id="NF010675">
    <property type="entry name" value="PRK14072.1"/>
    <property type="match status" value="1"/>
</dbReference>
<dbReference type="Pfam" id="PF00365">
    <property type="entry name" value="PFK"/>
    <property type="match status" value="1"/>
</dbReference>
<dbReference type="GO" id="GO:0005737">
    <property type="term" value="C:cytoplasm"/>
    <property type="evidence" value="ECO:0007669"/>
    <property type="project" value="UniProtKB-SubCell"/>
</dbReference>
<evidence type="ECO:0000313" key="9">
    <source>
        <dbReference type="Proteomes" id="UP000037392"/>
    </source>
</evidence>
<name>A0A0J9C4W7_9FIRM</name>
<proteinExistence type="inferred from homology"/>
<dbReference type="AlphaFoldDB" id="A0A0J9C4W7"/>
<keyword evidence="3 6" id="KW-0479">Metal-binding</keyword>
<keyword evidence="5 6" id="KW-0460">Magnesium</keyword>
<gene>
    <name evidence="6" type="primary">pfp</name>
    <name evidence="8" type="ORF">HMPREF9470_02158</name>
</gene>
<feature type="site" description="Important for catalytic activity; stabilizes the transition state when the phosphoryl donor is PPi" evidence="6">
    <location>
        <position position="140"/>
    </location>
</feature>
<keyword evidence="6" id="KW-0324">Glycolysis</keyword>
<dbReference type="InterPro" id="IPR022953">
    <property type="entry name" value="ATP_PFK"/>
</dbReference>
<reference evidence="8 9" key="1">
    <citation type="submission" date="2011-04" db="EMBL/GenBank/DDBJ databases">
        <title>The Genome Sequence of Clostridium citroniae WAL-19142.</title>
        <authorList>
            <consortium name="The Broad Institute Genome Sequencing Platform"/>
            <person name="Earl A."/>
            <person name="Ward D."/>
            <person name="Feldgarden M."/>
            <person name="Gevers D."/>
            <person name="Warren Y.A."/>
            <person name="Tyrrell K.L."/>
            <person name="Citron D.M."/>
            <person name="Goldstein E.J."/>
            <person name="Daigneault M."/>
            <person name="Allen-Vercoe E."/>
            <person name="Young S.K."/>
            <person name="Zeng Q."/>
            <person name="Gargeya S."/>
            <person name="Fitzgerald M."/>
            <person name="Haas B."/>
            <person name="Abouelleil A."/>
            <person name="Alvarado L."/>
            <person name="Arachchi H.M."/>
            <person name="Berlin A."/>
            <person name="Brown A."/>
            <person name="Chapman S.B."/>
            <person name="Chen Z."/>
            <person name="Dunbar C."/>
            <person name="Freedman E."/>
            <person name="Gearin G."/>
            <person name="Gellesch M."/>
            <person name="Goldberg J."/>
            <person name="Griggs A."/>
            <person name="Gujja S."/>
            <person name="Heilman E.R."/>
            <person name="Heiman D."/>
            <person name="Howarth C."/>
            <person name="Larson L."/>
            <person name="Lui A."/>
            <person name="MacDonald P.J."/>
            <person name="Mehta T."/>
            <person name="Montmayeur A."/>
            <person name="Murphy C."/>
            <person name="Neiman D."/>
            <person name="Pearson M."/>
            <person name="Priest M."/>
            <person name="Roberts A."/>
            <person name="Saif S."/>
            <person name="Shea T."/>
            <person name="Shenoy N."/>
            <person name="Sisk P."/>
            <person name="Stolte C."/>
            <person name="Sykes S."/>
            <person name="White J."/>
            <person name="Yandava C."/>
            <person name="Wortman J."/>
            <person name="Nusbaum C."/>
            <person name="Birren B."/>
        </authorList>
    </citation>
    <scope>NUCLEOTIDE SEQUENCE [LARGE SCALE GENOMIC DNA]</scope>
    <source>
        <strain evidence="8 9">WAL-19142</strain>
    </source>
</reference>
<evidence type="ECO:0000256" key="3">
    <source>
        <dbReference type="ARBA" id="ARBA00022723"/>
    </source>
</evidence>
<comment type="function">
    <text evidence="6">Catalyzes the phosphorylation of D-fructose 6-phosphate, the first committing step of glycolysis. Uses inorganic phosphate (PPi) as phosphoryl donor instead of ATP like common ATP-dependent phosphofructokinases (ATP-PFKs), which renders the reaction reversible, and can thus function both in glycolysis and gluconeogenesis. Consistently, PPi-PFK can replace the enzymes of both the forward (ATP-PFK) and reverse (fructose-bisphosphatase (FBPase)) reactions.</text>
</comment>
<dbReference type="PIRSF" id="PIRSF036483">
    <property type="entry name" value="PFK_XF0274"/>
    <property type="match status" value="1"/>
</dbReference>
<comment type="caution">
    <text evidence="8">The sequence shown here is derived from an EMBL/GenBank/DDBJ whole genome shotgun (WGS) entry which is preliminary data.</text>
</comment>
<feature type="binding site" evidence="6">
    <location>
        <begin position="141"/>
        <end position="143"/>
    </location>
    <ligand>
        <name>substrate</name>
    </ligand>
</feature>
<evidence type="ECO:0000256" key="2">
    <source>
        <dbReference type="ARBA" id="ARBA00022679"/>
    </source>
</evidence>